<comment type="caution">
    <text evidence="2">The sequence shown here is derived from an EMBL/GenBank/DDBJ whole genome shotgun (WGS) entry which is preliminary data.</text>
</comment>
<feature type="domain" description="SGNH hydrolase-type esterase" evidence="1">
    <location>
        <begin position="35"/>
        <end position="209"/>
    </location>
</feature>
<dbReference type="PANTHER" id="PTHR30383:SF5">
    <property type="entry name" value="SGNH HYDROLASE-TYPE ESTERASE DOMAIN-CONTAINING PROTEIN"/>
    <property type="match status" value="1"/>
</dbReference>
<dbReference type="GO" id="GO:0016787">
    <property type="term" value="F:hydrolase activity"/>
    <property type="evidence" value="ECO:0007669"/>
    <property type="project" value="UniProtKB-KW"/>
</dbReference>
<name>A0ABS3JH78_9BACT</name>
<protein>
    <submittedName>
        <fullName evidence="2">SGNH/GDSL hydrolase family protein</fullName>
    </submittedName>
</protein>
<sequence length="227" mass="25231">MRISLLFSLFLLFGSSLLFLNCHMKDLSNINVLSLGDSYTIGESVQENDRWSVQLARLLRSRSTDVNNPTIIARTGWTTAELNEAIIASGNKQQYDLVSLMIGVNNQYRGQPIDRYRTEFRQLVQVAVHYARNQPSHVVVLSIPDWGASPFAASRDRATIAKQIDEFNAVASQVCAEAGVTFIDITPLTRQAAGDASQFAADGLHYSGKQMKKWAEKALPIVEKILN</sequence>
<evidence type="ECO:0000259" key="1">
    <source>
        <dbReference type="Pfam" id="PF13472"/>
    </source>
</evidence>
<dbReference type="Gene3D" id="3.40.50.1110">
    <property type="entry name" value="SGNH hydrolase"/>
    <property type="match status" value="1"/>
</dbReference>
<dbReference type="CDD" id="cd01832">
    <property type="entry name" value="SGNH_hydrolase_like_1"/>
    <property type="match status" value="1"/>
</dbReference>
<accession>A0ABS3JH78</accession>
<organism evidence="2 3">
    <name type="scientific">Fibrella forsythiae</name>
    <dbReference type="NCBI Taxonomy" id="2817061"/>
    <lineage>
        <taxon>Bacteria</taxon>
        <taxon>Pseudomonadati</taxon>
        <taxon>Bacteroidota</taxon>
        <taxon>Cytophagia</taxon>
        <taxon>Cytophagales</taxon>
        <taxon>Spirosomataceae</taxon>
        <taxon>Fibrella</taxon>
    </lineage>
</organism>
<evidence type="ECO:0000313" key="2">
    <source>
        <dbReference type="EMBL" id="MBO0948763.1"/>
    </source>
</evidence>
<evidence type="ECO:0000313" key="3">
    <source>
        <dbReference type="Proteomes" id="UP000664628"/>
    </source>
</evidence>
<proteinExistence type="predicted"/>
<dbReference type="InterPro" id="IPR051532">
    <property type="entry name" value="Ester_Hydrolysis_Enzymes"/>
</dbReference>
<keyword evidence="3" id="KW-1185">Reference proteome</keyword>
<dbReference type="EMBL" id="JAFMYW010000002">
    <property type="protein sequence ID" value="MBO0948763.1"/>
    <property type="molecule type" value="Genomic_DNA"/>
</dbReference>
<dbReference type="Pfam" id="PF13472">
    <property type="entry name" value="Lipase_GDSL_2"/>
    <property type="match status" value="1"/>
</dbReference>
<gene>
    <name evidence="2" type="ORF">J2I46_09240</name>
</gene>
<dbReference type="InterPro" id="IPR036514">
    <property type="entry name" value="SGNH_hydro_sf"/>
</dbReference>
<dbReference type="Proteomes" id="UP000664628">
    <property type="component" value="Unassembled WGS sequence"/>
</dbReference>
<dbReference type="PANTHER" id="PTHR30383">
    <property type="entry name" value="THIOESTERASE 1/PROTEASE 1/LYSOPHOSPHOLIPASE L1"/>
    <property type="match status" value="1"/>
</dbReference>
<keyword evidence="2" id="KW-0378">Hydrolase</keyword>
<reference evidence="2 3" key="1">
    <citation type="submission" date="2021-03" db="EMBL/GenBank/DDBJ databases">
        <title>Fibrella sp. HMF5405 genome sequencing and assembly.</title>
        <authorList>
            <person name="Kang H."/>
            <person name="Kim H."/>
            <person name="Bae S."/>
            <person name="Joh K."/>
        </authorList>
    </citation>
    <scope>NUCLEOTIDE SEQUENCE [LARGE SCALE GENOMIC DNA]</scope>
    <source>
        <strain evidence="2 3">HMF5405</strain>
    </source>
</reference>
<dbReference type="InterPro" id="IPR013830">
    <property type="entry name" value="SGNH_hydro"/>
</dbReference>
<dbReference type="SUPFAM" id="SSF52266">
    <property type="entry name" value="SGNH hydrolase"/>
    <property type="match status" value="1"/>
</dbReference>